<dbReference type="EMBL" id="AACB03000005">
    <property type="protein sequence ID" value="KAE8301779.1"/>
    <property type="molecule type" value="Genomic_DNA"/>
</dbReference>
<reference evidence="1 2" key="1">
    <citation type="journal article" date="2007" name="Science">
        <title>Genomic minimalism in the early diverging intestinal parasite Giardia lamblia.</title>
        <authorList>
            <person name="Morrison H.G."/>
            <person name="McArthur A.G."/>
            <person name="Gillin F.D."/>
            <person name="Aley S.B."/>
            <person name="Adam R.D."/>
            <person name="Olsen G.J."/>
            <person name="Best A.A."/>
            <person name="Cande W.Z."/>
            <person name="Chen F."/>
            <person name="Cipriano M.J."/>
            <person name="Davids B.J."/>
            <person name="Dawson S.C."/>
            <person name="Elmendorf H.G."/>
            <person name="Hehl A.B."/>
            <person name="Holder M.E."/>
            <person name="Huse S.M."/>
            <person name="Kim U.U."/>
            <person name="Lasek-Nesselquist E."/>
            <person name="Manning G."/>
            <person name="Nigam A."/>
            <person name="Nixon J.E."/>
            <person name="Palm D."/>
            <person name="Passamaneck N.E."/>
            <person name="Prabhu A."/>
            <person name="Reich C.I."/>
            <person name="Reiner D.S."/>
            <person name="Samuelson J."/>
            <person name="Svard S.G."/>
            <person name="Sogin M.L."/>
        </authorList>
    </citation>
    <scope>NUCLEOTIDE SEQUENCE [LARGE SCALE GENOMIC DNA]</scope>
    <source>
        <strain evidence="1 2">WB C6</strain>
    </source>
</reference>
<protein>
    <submittedName>
        <fullName evidence="1">Uncharacterized protein</fullName>
    </submittedName>
</protein>
<accession>D3KGG5</accession>
<evidence type="ECO:0000313" key="2">
    <source>
        <dbReference type="Proteomes" id="UP000001548"/>
    </source>
</evidence>
<dbReference type="Proteomes" id="UP000001548">
    <property type="component" value="Unassembled WGS sequence"/>
</dbReference>
<dbReference type="HOGENOM" id="CLU_1499025_0_0_1"/>
<dbReference type="AlphaFoldDB" id="D3KGG5"/>
<evidence type="ECO:0000313" key="1">
    <source>
        <dbReference type="EMBL" id="KAE8301779.1"/>
    </source>
</evidence>
<name>D3KGG5_GIAIC</name>
<gene>
    <name evidence="1" type="ORF">GL50803_0010452</name>
</gene>
<proteinExistence type="predicted"/>
<comment type="caution">
    <text evidence="1">The sequence shown here is derived from an EMBL/GenBank/DDBJ whole genome shotgun (WGS) entry which is preliminary data.</text>
</comment>
<dbReference type="VEuPathDB" id="GiardiaDB:GL50803_10452"/>
<sequence>MLRLWQEYVQEDDVLACLSVLDEDCQRAVQVIERLDVEGGTPEMQTHERVCTSFSHGLIRTALRRFPLALSKNLGRVQSMLNAFNHALQETSTESFSHAISSSCGSLVSSLCNNPSAGAAMGALPNLRKSPGAALSALLMGPTIAHLVGSVYSLGLNAYHICKLELRDLRLHRAEMDKKA</sequence>
<organism evidence="1 2">
    <name type="scientific">Giardia intestinalis (strain ATCC 50803 / WB clone C6)</name>
    <name type="common">Giardia lamblia</name>
    <dbReference type="NCBI Taxonomy" id="184922"/>
    <lineage>
        <taxon>Eukaryota</taxon>
        <taxon>Metamonada</taxon>
        <taxon>Diplomonadida</taxon>
        <taxon>Hexamitidae</taxon>
        <taxon>Giardiinae</taxon>
        <taxon>Giardia</taxon>
    </lineage>
</organism>
<keyword evidence="2" id="KW-1185">Reference proteome</keyword>
<dbReference type="STRING" id="184922.D3KGG5"/>
<dbReference type="OMA" id="MQTHERV"/>